<accession>A0A4Y7L2Q7</accession>
<dbReference type="STRING" id="3469.A0A4Y7L2Q7"/>
<dbReference type="PANTHER" id="PTHR47868:SF2">
    <property type="entry name" value="OS05G0457700 PROTEIN"/>
    <property type="match status" value="1"/>
</dbReference>
<evidence type="ECO:0000313" key="1">
    <source>
        <dbReference type="EMBL" id="RZC78922.1"/>
    </source>
</evidence>
<gene>
    <name evidence="1" type="ORF">C5167_003135</name>
</gene>
<dbReference type="GO" id="GO:0005739">
    <property type="term" value="C:mitochondrion"/>
    <property type="evidence" value="ECO:0007669"/>
    <property type="project" value="TreeGrafter"/>
</dbReference>
<dbReference type="AlphaFoldDB" id="A0A4Y7L2Q7"/>
<protein>
    <submittedName>
        <fullName evidence="1">Uncharacterized protein</fullName>
    </submittedName>
</protein>
<dbReference type="PANTHER" id="PTHR47868">
    <property type="entry name" value="OS05G0457700 PROTEIN"/>
    <property type="match status" value="1"/>
</dbReference>
<evidence type="ECO:0000313" key="2">
    <source>
        <dbReference type="Proteomes" id="UP000316621"/>
    </source>
</evidence>
<keyword evidence="2" id="KW-1185">Reference proteome</keyword>
<name>A0A4Y7L2Q7_PAPSO</name>
<organism evidence="1 2">
    <name type="scientific">Papaver somniferum</name>
    <name type="common">Opium poppy</name>
    <dbReference type="NCBI Taxonomy" id="3469"/>
    <lineage>
        <taxon>Eukaryota</taxon>
        <taxon>Viridiplantae</taxon>
        <taxon>Streptophyta</taxon>
        <taxon>Embryophyta</taxon>
        <taxon>Tracheophyta</taxon>
        <taxon>Spermatophyta</taxon>
        <taxon>Magnoliopsida</taxon>
        <taxon>Ranunculales</taxon>
        <taxon>Papaveraceae</taxon>
        <taxon>Papaveroideae</taxon>
        <taxon>Papaver</taxon>
    </lineage>
</organism>
<dbReference type="Proteomes" id="UP000316621">
    <property type="component" value="Chromosome 9"/>
</dbReference>
<sequence>MTTKVPSQTFFWPTDRNFADAEKMLTSALTKAEEHFGSRHPKVGVVLTCIALMARHKAKLEHSSSILMQEVQIVIGQKYKMKSPPGTL</sequence>
<dbReference type="EMBL" id="CM010723">
    <property type="protein sequence ID" value="RZC78922.1"/>
    <property type="molecule type" value="Genomic_DNA"/>
</dbReference>
<reference evidence="1 2" key="1">
    <citation type="journal article" date="2018" name="Science">
        <title>The opium poppy genome and morphinan production.</title>
        <authorList>
            <person name="Guo L."/>
            <person name="Winzer T."/>
            <person name="Yang X."/>
            <person name="Li Y."/>
            <person name="Ning Z."/>
            <person name="He Z."/>
            <person name="Teodor R."/>
            <person name="Lu Y."/>
            <person name="Bowser T.A."/>
            <person name="Graham I.A."/>
            <person name="Ye K."/>
        </authorList>
    </citation>
    <scope>NUCLEOTIDE SEQUENCE [LARGE SCALE GENOMIC DNA]</scope>
    <source>
        <strain evidence="2">cv. HN1</strain>
        <tissue evidence="1">Leaves</tissue>
    </source>
</reference>
<dbReference type="Gramene" id="RZC78922">
    <property type="protein sequence ID" value="RZC78922"/>
    <property type="gene ID" value="C5167_003135"/>
</dbReference>
<proteinExistence type="predicted"/>